<comment type="caution">
    <text evidence="2">The sequence shown here is derived from an EMBL/GenBank/DDBJ whole genome shotgun (WGS) entry which is preliminary data.</text>
</comment>
<accession>A0ABV3QX46</accession>
<keyword evidence="1" id="KW-1133">Transmembrane helix</keyword>
<name>A0ABV3QX46_9HYPH</name>
<evidence type="ECO:0000313" key="2">
    <source>
        <dbReference type="EMBL" id="MEW9805624.1"/>
    </source>
</evidence>
<dbReference type="InterPro" id="IPR018666">
    <property type="entry name" value="DUF2125"/>
</dbReference>
<keyword evidence="3" id="KW-1185">Reference proteome</keyword>
<keyword evidence="1" id="KW-0472">Membrane</keyword>
<feature type="transmembrane region" description="Helical" evidence="1">
    <location>
        <begin position="15"/>
        <end position="36"/>
    </location>
</feature>
<proteinExistence type="predicted"/>
<dbReference type="Pfam" id="PF09898">
    <property type="entry name" value="DUF2125"/>
    <property type="match status" value="1"/>
</dbReference>
<evidence type="ECO:0000256" key="1">
    <source>
        <dbReference type="SAM" id="Phobius"/>
    </source>
</evidence>
<sequence>MTDTDDRTPNYGRRILWLAVFVVVLFGGYSAGWFYLADRMVERAKSTIADANRDGVTVECENPVARGFPFRLGVFCDRVAYANADEAIGLTAGNLRTVGQIYDPLRFIAELDGPATLATPNSGPLNLNWDKLRASVRWARPLPERVSIEGGNLAASTAGGEPLATVGAFETHLRPNGPDLDLASTFHGLTLDPALAEGRAVPELSGQYDLTINDGASLRGLQPKDLRGRSGVIRDASLNLESNAGFTVNGTFAIGQDGLIDANLKLTVRDPQKLSAILTKTFPEKRREIRNVASALTFMGNDPTLPLVIERGEAKLAFFKLGDVPAY</sequence>
<keyword evidence="1" id="KW-0812">Transmembrane</keyword>
<evidence type="ECO:0000313" key="3">
    <source>
        <dbReference type="Proteomes" id="UP001556196"/>
    </source>
</evidence>
<reference evidence="2 3" key="1">
    <citation type="submission" date="2024-06" db="EMBL/GenBank/DDBJ databases">
        <authorList>
            <person name="Tuo L."/>
        </authorList>
    </citation>
    <scope>NUCLEOTIDE SEQUENCE [LARGE SCALE GENOMIC DNA]</scope>
    <source>
        <strain evidence="2 3">ZMM04-5</strain>
    </source>
</reference>
<dbReference type="EMBL" id="JBFOCI010000002">
    <property type="protein sequence ID" value="MEW9805624.1"/>
    <property type="molecule type" value="Genomic_DNA"/>
</dbReference>
<organism evidence="2 3">
    <name type="scientific">Mesorhizobium marinum</name>
    <dbReference type="NCBI Taxonomy" id="3228790"/>
    <lineage>
        <taxon>Bacteria</taxon>
        <taxon>Pseudomonadati</taxon>
        <taxon>Pseudomonadota</taxon>
        <taxon>Alphaproteobacteria</taxon>
        <taxon>Hyphomicrobiales</taxon>
        <taxon>Phyllobacteriaceae</taxon>
        <taxon>Mesorhizobium</taxon>
    </lineage>
</organism>
<gene>
    <name evidence="2" type="ORF">ABUE31_06495</name>
</gene>
<protein>
    <submittedName>
        <fullName evidence="2">DUF2125 domain-containing protein</fullName>
    </submittedName>
</protein>
<dbReference type="Proteomes" id="UP001556196">
    <property type="component" value="Unassembled WGS sequence"/>
</dbReference>
<dbReference type="RefSeq" id="WP_367722715.1">
    <property type="nucleotide sequence ID" value="NZ_JBFOCI010000002.1"/>
</dbReference>